<organism evidence="6 7">
    <name type="scientific">Pochonia chlamydosporia 170</name>
    <dbReference type="NCBI Taxonomy" id="1380566"/>
    <lineage>
        <taxon>Eukaryota</taxon>
        <taxon>Fungi</taxon>
        <taxon>Dikarya</taxon>
        <taxon>Ascomycota</taxon>
        <taxon>Pezizomycotina</taxon>
        <taxon>Sordariomycetes</taxon>
        <taxon>Hypocreomycetidae</taxon>
        <taxon>Hypocreales</taxon>
        <taxon>Clavicipitaceae</taxon>
        <taxon>Pochonia</taxon>
    </lineage>
</organism>
<dbReference type="InterPro" id="IPR007568">
    <property type="entry name" value="RTA1"/>
</dbReference>
<dbReference type="STRING" id="1380566.A0A179EWQ2"/>
<dbReference type="GeneID" id="28854233"/>
<feature type="transmembrane region" description="Helical" evidence="5">
    <location>
        <begin position="110"/>
        <end position="133"/>
    </location>
</feature>
<evidence type="ECO:0000256" key="2">
    <source>
        <dbReference type="ARBA" id="ARBA00022692"/>
    </source>
</evidence>
<dbReference type="GO" id="GO:0000324">
    <property type="term" value="C:fungal-type vacuole"/>
    <property type="evidence" value="ECO:0007669"/>
    <property type="project" value="TreeGrafter"/>
</dbReference>
<evidence type="ECO:0000256" key="4">
    <source>
        <dbReference type="ARBA" id="ARBA00023136"/>
    </source>
</evidence>
<evidence type="ECO:0000256" key="3">
    <source>
        <dbReference type="ARBA" id="ARBA00022989"/>
    </source>
</evidence>
<reference evidence="6 7" key="1">
    <citation type="journal article" date="2016" name="PLoS Pathog.">
        <title>Biosynthesis of antibiotic leucinostatins in bio-control fungus Purpureocillium lilacinum and their inhibition on phytophthora revealed by genome mining.</title>
        <authorList>
            <person name="Wang G."/>
            <person name="Liu Z."/>
            <person name="Lin R."/>
            <person name="Li E."/>
            <person name="Mao Z."/>
            <person name="Ling J."/>
            <person name="Yang Y."/>
            <person name="Yin W.B."/>
            <person name="Xie B."/>
        </authorList>
    </citation>
    <scope>NUCLEOTIDE SEQUENCE [LARGE SCALE GENOMIC DNA]</scope>
    <source>
        <strain evidence="6">170</strain>
    </source>
</reference>
<keyword evidence="4 5" id="KW-0472">Membrane</keyword>
<evidence type="ECO:0000256" key="1">
    <source>
        <dbReference type="ARBA" id="ARBA00004141"/>
    </source>
</evidence>
<evidence type="ECO:0000313" key="7">
    <source>
        <dbReference type="Proteomes" id="UP000078397"/>
    </source>
</evidence>
<accession>A0A179EWQ2</accession>
<protein>
    <submittedName>
        <fullName evidence="6">Parasitic phase-specific protein PSP-1</fullName>
    </submittedName>
</protein>
<dbReference type="Proteomes" id="UP000078397">
    <property type="component" value="Unassembled WGS sequence"/>
</dbReference>
<dbReference type="PANTHER" id="PTHR31465:SF9">
    <property type="entry name" value="SPHINGOID LONG-CHAIN BASE TRANSPORTER RSB1"/>
    <property type="match status" value="1"/>
</dbReference>
<gene>
    <name evidence="6" type="ORF">VFPPC_12318</name>
</gene>
<feature type="transmembrane region" description="Helical" evidence="5">
    <location>
        <begin position="268"/>
        <end position="286"/>
    </location>
</feature>
<keyword evidence="2 5" id="KW-0812">Transmembrane</keyword>
<dbReference type="AlphaFoldDB" id="A0A179EWQ2"/>
<sequence length="324" mass="35732">MPSSHGQGPPGPGEFPGSPPGIPPGTIIFGPKGNCTLDICPVEYSVYGYRPTLAVNIAFIILFAIAAGIHLYQGIRWKSWFFMACILVGCVSAILGYIGRVMMYYNPFNFSAFMLQITCVTTTPVYFCAAIYITLAKIIVYFSPNLSRCRPSFFYWFFIPCDFFSLVIQAAGGALSTTSKGTSQQGVNLALAGLSFQVFTICTFCGLMGDYLYRYFRSGNAAGTKLGWKLYTFFTFLSLAILLITMRCTYRLAELHDGYSGYMVRDEGLFIGLEGVLILLSVYALMLGHPGPVFKTADRKQISLENRGYELRDDPSSNTSVHGI</sequence>
<dbReference type="KEGG" id="pchm:VFPPC_12318"/>
<feature type="transmembrane region" description="Helical" evidence="5">
    <location>
        <begin position="230"/>
        <end position="253"/>
    </location>
</feature>
<evidence type="ECO:0000256" key="5">
    <source>
        <dbReference type="SAM" id="Phobius"/>
    </source>
</evidence>
<dbReference type="PANTHER" id="PTHR31465">
    <property type="entry name" value="PROTEIN RTA1-RELATED"/>
    <property type="match status" value="1"/>
</dbReference>
<dbReference type="EMBL" id="LSBJ02000015">
    <property type="protein sequence ID" value="OAQ57606.1"/>
    <property type="molecule type" value="Genomic_DNA"/>
</dbReference>
<feature type="transmembrane region" description="Helical" evidence="5">
    <location>
        <begin position="153"/>
        <end position="175"/>
    </location>
</feature>
<feature type="transmembrane region" description="Helical" evidence="5">
    <location>
        <begin position="79"/>
        <end position="98"/>
    </location>
</feature>
<name>A0A179EWQ2_METCM</name>
<keyword evidence="3 5" id="KW-1133">Transmembrane helix</keyword>
<comment type="caution">
    <text evidence="6">The sequence shown here is derived from an EMBL/GenBank/DDBJ whole genome shotgun (WGS) entry which is preliminary data.</text>
</comment>
<evidence type="ECO:0000313" key="6">
    <source>
        <dbReference type="EMBL" id="OAQ57606.1"/>
    </source>
</evidence>
<dbReference type="RefSeq" id="XP_018135911.1">
    <property type="nucleotide sequence ID" value="XM_018290239.1"/>
</dbReference>
<keyword evidence="7" id="KW-1185">Reference proteome</keyword>
<dbReference type="Pfam" id="PF04479">
    <property type="entry name" value="RTA1"/>
    <property type="match status" value="1"/>
</dbReference>
<feature type="transmembrane region" description="Helical" evidence="5">
    <location>
        <begin position="187"/>
        <end position="209"/>
    </location>
</feature>
<dbReference type="OrthoDB" id="4521223at2759"/>
<dbReference type="GO" id="GO:0005886">
    <property type="term" value="C:plasma membrane"/>
    <property type="evidence" value="ECO:0007669"/>
    <property type="project" value="TreeGrafter"/>
</dbReference>
<feature type="transmembrane region" description="Helical" evidence="5">
    <location>
        <begin position="53"/>
        <end position="72"/>
    </location>
</feature>
<proteinExistence type="predicted"/>
<comment type="subcellular location">
    <subcellularLocation>
        <location evidence="1">Membrane</location>
        <topology evidence="1">Multi-pass membrane protein</topology>
    </subcellularLocation>
</comment>